<dbReference type="InterPro" id="IPR029058">
    <property type="entry name" value="AB_hydrolase_fold"/>
</dbReference>
<gene>
    <name evidence="2" type="ORF">DUT91_08135</name>
</gene>
<dbReference type="InterPro" id="IPR010333">
    <property type="entry name" value="VirJ"/>
</dbReference>
<dbReference type="Gene3D" id="3.40.50.1820">
    <property type="entry name" value="alpha/beta hydrolase"/>
    <property type="match status" value="1"/>
</dbReference>
<dbReference type="SUPFAM" id="SSF53474">
    <property type="entry name" value="alpha/beta-Hydrolases"/>
    <property type="match status" value="2"/>
</dbReference>
<dbReference type="PIRSF" id="PIRSF029063">
    <property type="entry name" value="IV_sec_VirJ"/>
    <property type="match status" value="1"/>
</dbReference>
<organism evidence="2 3">
    <name type="scientific">Phyllobacterium salinisoli</name>
    <dbReference type="NCBI Taxonomy" id="1899321"/>
    <lineage>
        <taxon>Bacteria</taxon>
        <taxon>Pseudomonadati</taxon>
        <taxon>Pseudomonadota</taxon>
        <taxon>Alphaproteobacteria</taxon>
        <taxon>Hyphomicrobiales</taxon>
        <taxon>Phyllobacteriaceae</taxon>
        <taxon>Phyllobacterium</taxon>
    </lineage>
</organism>
<dbReference type="RefSeq" id="WP_114439879.1">
    <property type="nucleotide sequence ID" value="NZ_QOZG01000003.1"/>
</dbReference>
<dbReference type="Proteomes" id="UP000253420">
    <property type="component" value="Unassembled WGS sequence"/>
</dbReference>
<dbReference type="Pfam" id="PF06057">
    <property type="entry name" value="VirJ"/>
    <property type="match status" value="1"/>
</dbReference>
<sequence>MRIKRYLLATAAGLILAASAVGYVVYTGQTGKVLRTWARLTGTQEVVTHVSAERLHDVPVLMPPNDPVGLAIQISDAGGMTARDHALSQALLARGIIVLPVNFDTWRAELDKEDGECIYIDSDFEGIAKEALRALDLNVYFHPVIAGIGQGATLAYAAAADAPDATLAGAVGLDPADALKTKLPSCEGAKATIAPTGGYNYALDAKLPTPVTLISKAGPVNDPAEAKKQRIAVLQKATEPDVRLSMAADAVAAMAAKDAANQALPIVDLPAKGNADYVAVFFSGDGGWRDIDKSIGEWLSQHGVHVVGVDSLRYFWSERTPEEIADDTDAILKKADPSGKLPVAIFGYSFGADTFPFAWQYLDPAIKDRTRMIALLGASTTTTFQVTIDGWLGMDGDKKTAPAIATLPLDRVVCVYGEDEDDTVCTEPTLAPMETMKEPGGHHFDDNYEPIAEKLLQKLKNSASASQEDASKVD</sequence>
<reference evidence="2 3" key="1">
    <citation type="submission" date="2018-07" db="EMBL/GenBank/DDBJ databases">
        <title>The draft genome of Phyllobacterium salinisoli.</title>
        <authorList>
            <person name="Liu L."/>
            <person name="Li L."/>
            <person name="Zhang X."/>
            <person name="Liang L."/>
        </authorList>
    </citation>
    <scope>NUCLEOTIDE SEQUENCE [LARGE SCALE GENOMIC DNA]</scope>
    <source>
        <strain evidence="2 3">LLAN61</strain>
    </source>
</reference>
<evidence type="ECO:0000313" key="3">
    <source>
        <dbReference type="Proteomes" id="UP000253420"/>
    </source>
</evidence>
<evidence type="ECO:0000259" key="1">
    <source>
        <dbReference type="Pfam" id="PF06057"/>
    </source>
</evidence>
<feature type="domain" description="Bacterial virulence" evidence="1">
    <location>
        <begin position="276"/>
        <end position="461"/>
    </location>
</feature>
<dbReference type="InterPro" id="IPR011225">
    <property type="entry name" value="IV_sec_VirJ"/>
</dbReference>
<protein>
    <submittedName>
        <fullName evidence="2">Virulence factor family protein</fullName>
    </submittedName>
</protein>
<evidence type="ECO:0000313" key="2">
    <source>
        <dbReference type="EMBL" id="RCS24258.1"/>
    </source>
</evidence>
<dbReference type="OrthoDB" id="9807916at2"/>
<name>A0A368K4E1_9HYPH</name>
<comment type="caution">
    <text evidence="2">The sequence shown here is derived from an EMBL/GenBank/DDBJ whole genome shotgun (WGS) entry which is preliminary data.</text>
</comment>
<dbReference type="AlphaFoldDB" id="A0A368K4E1"/>
<dbReference type="EMBL" id="QOZG01000003">
    <property type="protein sequence ID" value="RCS24258.1"/>
    <property type="molecule type" value="Genomic_DNA"/>
</dbReference>
<proteinExistence type="predicted"/>
<accession>A0A368K4E1</accession>
<keyword evidence="3" id="KW-1185">Reference proteome</keyword>